<dbReference type="SUPFAM" id="SSF49401">
    <property type="entry name" value="Bacterial adhesins"/>
    <property type="match status" value="1"/>
</dbReference>
<accession>A0ABN2YAU1</accession>
<dbReference type="Gene3D" id="2.60.40.1170">
    <property type="entry name" value="Mu homology domain, subdomain B"/>
    <property type="match status" value="1"/>
</dbReference>
<name>A0ABN2YAU1_9ACTN</name>
<gene>
    <name evidence="3" type="ORF">GCM10009843_21540</name>
</gene>
<evidence type="ECO:0000313" key="4">
    <source>
        <dbReference type="Proteomes" id="UP001500575"/>
    </source>
</evidence>
<feature type="region of interest" description="Disordered" evidence="1">
    <location>
        <begin position="1008"/>
        <end position="1036"/>
    </location>
</feature>
<dbReference type="InterPro" id="IPR008966">
    <property type="entry name" value="Adhesion_dom_sf"/>
</dbReference>
<evidence type="ECO:0000313" key="3">
    <source>
        <dbReference type="EMBL" id="GAA2124640.1"/>
    </source>
</evidence>
<dbReference type="EMBL" id="BAAAQQ010000011">
    <property type="protein sequence ID" value="GAA2124640.1"/>
    <property type="molecule type" value="Genomic_DNA"/>
</dbReference>
<feature type="region of interest" description="Disordered" evidence="1">
    <location>
        <begin position="303"/>
        <end position="328"/>
    </location>
</feature>
<keyword evidence="4" id="KW-1185">Reference proteome</keyword>
<dbReference type="NCBIfam" id="TIGR01451">
    <property type="entry name" value="B_ant_repeat"/>
    <property type="match status" value="2"/>
</dbReference>
<feature type="domain" description="DUF11" evidence="2">
    <location>
        <begin position="770"/>
        <end position="880"/>
    </location>
</feature>
<dbReference type="InterPro" id="IPR047589">
    <property type="entry name" value="DUF11_rpt"/>
</dbReference>
<feature type="domain" description="DUF11" evidence="2">
    <location>
        <begin position="645"/>
        <end position="761"/>
    </location>
</feature>
<reference evidence="3 4" key="1">
    <citation type="journal article" date="2019" name="Int. J. Syst. Evol. Microbiol.">
        <title>The Global Catalogue of Microorganisms (GCM) 10K type strain sequencing project: providing services to taxonomists for standard genome sequencing and annotation.</title>
        <authorList>
            <consortium name="The Broad Institute Genomics Platform"/>
            <consortium name="The Broad Institute Genome Sequencing Center for Infectious Disease"/>
            <person name="Wu L."/>
            <person name="Ma J."/>
        </authorList>
    </citation>
    <scope>NUCLEOTIDE SEQUENCE [LARGE SCALE GENOMIC DNA]</scope>
    <source>
        <strain evidence="3 4">JCM 16021</strain>
    </source>
</reference>
<feature type="domain" description="DUF11" evidence="2">
    <location>
        <begin position="516"/>
        <end position="635"/>
    </location>
</feature>
<protein>
    <recommendedName>
        <fullName evidence="2">DUF11 domain-containing protein</fullName>
    </recommendedName>
</protein>
<feature type="domain" description="DUF11" evidence="2">
    <location>
        <begin position="896"/>
        <end position="1026"/>
    </location>
</feature>
<dbReference type="Proteomes" id="UP001500575">
    <property type="component" value="Unassembled WGS sequence"/>
</dbReference>
<dbReference type="Gene3D" id="2.60.40.10">
    <property type="entry name" value="Immunoglobulins"/>
    <property type="match status" value="1"/>
</dbReference>
<proteinExistence type="predicted"/>
<organism evidence="3 4">
    <name type="scientific">Nocardioides bigeumensis</name>
    <dbReference type="NCBI Taxonomy" id="433657"/>
    <lineage>
        <taxon>Bacteria</taxon>
        <taxon>Bacillati</taxon>
        <taxon>Actinomycetota</taxon>
        <taxon>Actinomycetes</taxon>
        <taxon>Propionibacteriales</taxon>
        <taxon>Nocardioidaceae</taxon>
        <taxon>Nocardioides</taxon>
    </lineage>
</organism>
<evidence type="ECO:0000256" key="1">
    <source>
        <dbReference type="SAM" id="MobiDB-lite"/>
    </source>
</evidence>
<sequence>MNARSKSRARVATQGITLAVVGSGLWAVGPMGNLPAASAALDVGGIATLGLNVEISRLNGANGSGSIPPDTMAAVGPNHVVEMINGNVEIFNKTTGASISNTSLNNFWSGISGVGAFTAGRVFDPRIIYDTATQRWFAAVIDDDVDNVPAGGDGVNEQSSNLYLARSDTSDPTGDWDGLQLDADVNGTEDFHDYETLGLDADGVYSCTQDFTAGGAGAGESCYSIPKADLMQEPPSATRFTRFEATPAGLPAVSGSWQPAVDFGLSDGRAALLGSTGTALRRTSILGAGGNNATLGTDVAITGDPGHAAPPNLARQPSDGSTGATSDDIENVAPRFNGNVVELGNSLWAVHSVMGSGANAALRWYEINETTNTVIQTGLIDDTTRDFHEPSISVNPHGDVVIGYTCSGPTLAASVCVSVGETVAGVTTLQPPAILATGDGYYHQQSRNRNRWGDYSATVLDPVDPCSFWTFQEYVAVGGTGDIGVDAGEGDSGVWGTRMSKLTFADCVVDTAARADLKVFKECKPDVPMAAGEVGTCTIIVTNQGPAAAENVRVVDEHVSNGTFTFGTVTPNTCTVTPNPQVEKGTVACNLGTLNAGQSVTITVKLSATEAQDINDVVTVTSATTDPDTSNNQAADGVQVVASADLSITKTGDLNATAGTQLNYTIGVDNAGPSTATGVKVTDNLPSGVTYVSSTPDVGSVTVVGNVITWNVGTVKPSDPVRKLDITVKVKPNATGQLENAAEVESAVLDPDTSNNRVTFTTAISATAGLAITKTDSPDPVAAGEQLFYALQVSNGGPSTALDVVVVDTLPPGTTLVSAVGGTGSTACAVSGPGVVSCDVGDLDPGTNVKIFITVKVNSNVASGTVLTNVAKATSPTDPDGAEVSTDTLVRTEAELWIEKTGVKPAGNPSGALIYRITVYNKAGMAPDDTPTSGAGGPSDALDVVVSDSLPLTSKKMIVQFLTPSCTYQASNHKVTCRTSRLPSGTAVTYEIQVQIKGSVGAIQNTASVTSSTPDPVPDNNSDTVTNVIQGSTGKK</sequence>
<evidence type="ECO:0000259" key="2">
    <source>
        <dbReference type="Pfam" id="PF01345"/>
    </source>
</evidence>
<comment type="caution">
    <text evidence="3">The sequence shown here is derived from an EMBL/GenBank/DDBJ whole genome shotgun (WGS) entry which is preliminary data.</text>
</comment>
<dbReference type="Pfam" id="PF01345">
    <property type="entry name" value="DUF11"/>
    <property type="match status" value="4"/>
</dbReference>
<dbReference type="InterPro" id="IPR001434">
    <property type="entry name" value="OmcB-like_DUF11"/>
</dbReference>
<dbReference type="InterPro" id="IPR013783">
    <property type="entry name" value="Ig-like_fold"/>
</dbReference>
<dbReference type="InterPro" id="IPR051172">
    <property type="entry name" value="Chlamydia_OmcB"/>
</dbReference>
<dbReference type="PANTHER" id="PTHR34819:SF3">
    <property type="entry name" value="CELL SURFACE PROTEIN"/>
    <property type="match status" value="1"/>
</dbReference>
<dbReference type="PANTHER" id="PTHR34819">
    <property type="entry name" value="LARGE CYSTEINE-RICH PERIPLASMIC PROTEIN OMCB"/>
    <property type="match status" value="1"/>
</dbReference>